<gene>
    <name evidence="7" type="ORF">AB675_10607</name>
</gene>
<feature type="compositionally biased region" description="Low complexity" evidence="5">
    <location>
        <begin position="414"/>
        <end position="429"/>
    </location>
</feature>
<dbReference type="PANTHER" id="PTHR10270:SF320">
    <property type="entry name" value="BOX TRANSCRIPTIONAL REGULATOR, PUTATIVE (AFU_ORTHOLOGUE AFUA_4G10820)-RELATED"/>
    <property type="match status" value="1"/>
</dbReference>
<evidence type="ECO:0000256" key="3">
    <source>
        <dbReference type="ARBA" id="ARBA00023163"/>
    </source>
</evidence>
<dbReference type="AlphaFoldDB" id="A0A0N1HUI7"/>
<feature type="region of interest" description="Disordered" evidence="5">
    <location>
        <begin position="783"/>
        <end position="852"/>
    </location>
</feature>
<feature type="compositionally biased region" description="Low complexity" evidence="5">
    <location>
        <begin position="831"/>
        <end position="852"/>
    </location>
</feature>
<dbReference type="EMBL" id="LFJN01000011">
    <property type="protein sequence ID" value="KPI40616.1"/>
    <property type="molecule type" value="Genomic_DNA"/>
</dbReference>
<dbReference type="CDD" id="cd01389">
    <property type="entry name" value="HMG-box_ROX1-like"/>
    <property type="match status" value="1"/>
</dbReference>
<dbReference type="GO" id="GO:0030154">
    <property type="term" value="P:cell differentiation"/>
    <property type="evidence" value="ECO:0007669"/>
    <property type="project" value="TreeGrafter"/>
</dbReference>
<evidence type="ECO:0000313" key="8">
    <source>
        <dbReference type="Proteomes" id="UP000038010"/>
    </source>
</evidence>
<evidence type="ECO:0000256" key="5">
    <source>
        <dbReference type="SAM" id="MobiDB-lite"/>
    </source>
</evidence>
<keyword evidence="4" id="KW-0539">Nucleus</keyword>
<dbReference type="OrthoDB" id="6247875at2759"/>
<feature type="compositionally biased region" description="Pro residues" evidence="5">
    <location>
        <begin position="380"/>
        <end position="399"/>
    </location>
</feature>
<dbReference type="PANTHER" id="PTHR10270">
    <property type="entry name" value="SOX TRANSCRIPTION FACTOR"/>
    <property type="match status" value="1"/>
</dbReference>
<accession>A0A0N1HUI7</accession>
<reference evidence="7 8" key="1">
    <citation type="submission" date="2015-06" db="EMBL/GenBank/DDBJ databases">
        <title>Draft genome of the ant-associated black yeast Phialophora attae CBS 131958.</title>
        <authorList>
            <person name="Moreno L.F."/>
            <person name="Stielow B.J."/>
            <person name="de Hoog S."/>
            <person name="Vicente V.A."/>
            <person name="Weiss V.A."/>
            <person name="de Vries M."/>
            <person name="Cruz L.M."/>
            <person name="Souza E.M."/>
        </authorList>
    </citation>
    <scope>NUCLEOTIDE SEQUENCE [LARGE SCALE GENOMIC DNA]</scope>
    <source>
        <strain evidence="7 8">CBS 131958</strain>
    </source>
</reference>
<feature type="domain" description="HMG box" evidence="6">
    <location>
        <begin position="152"/>
        <end position="220"/>
    </location>
</feature>
<feature type="compositionally biased region" description="Basic and acidic residues" evidence="5">
    <location>
        <begin position="52"/>
        <end position="62"/>
    </location>
</feature>
<dbReference type="GO" id="GO:0000122">
    <property type="term" value="P:negative regulation of transcription by RNA polymerase II"/>
    <property type="evidence" value="ECO:0007669"/>
    <property type="project" value="TreeGrafter"/>
</dbReference>
<dbReference type="Pfam" id="PF00505">
    <property type="entry name" value="HMG_box"/>
    <property type="match status" value="1"/>
</dbReference>
<dbReference type="RefSeq" id="XP_018000579.1">
    <property type="nucleotide sequence ID" value="XM_018139392.1"/>
</dbReference>
<dbReference type="VEuPathDB" id="FungiDB:AB675_10607"/>
<evidence type="ECO:0000256" key="1">
    <source>
        <dbReference type="ARBA" id="ARBA00023015"/>
    </source>
</evidence>
<dbReference type="GO" id="GO:0000978">
    <property type="term" value="F:RNA polymerase II cis-regulatory region sequence-specific DNA binding"/>
    <property type="evidence" value="ECO:0007669"/>
    <property type="project" value="TreeGrafter"/>
</dbReference>
<feature type="region of interest" description="Disordered" evidence="5">
    <location>
        <begin position="52"/>
        <end position="137"/>
    </location>
</feature>
<dbReference type="GO" id="GO:0001228">
    <property type="term" value="F:DNA-binding transcription activator activity, RNA polymerase II-specific"/>
    <property type="evidence" value="ECO:0007669"/>
    <property type="project" value="TreeGrafter"/>
</dbReference>
<dbReference type="GeneID" id="28731272"/>
<evidence type="ECO:0000256" key="4">
    <source>
        <dbReference type="PROSITE-ProRule" id="PRU00267"/>
    </source>
</evidence>
<evidence type="ECO:0000259" key="6">
    <source>
        <dbReference type="PROSITE" id="PS50118"/>
    </source>
</evidence>
<dbReference type="InterPro" id="IPR009071">
    <property type="entry name" value="HMG_box_dom"/>
</dbReference>
<keyword evidence="3" id="KW-0804">Transcription</keyword>
<feature type="compositionally biased region" description="Basic and acidic residues" evidence="5">
    <location>
        <begin position="575"/>
        <end position="594"/>
    </location>
</feature>
<feature type="compositionally biased region" description="Low complexity" evidence="5">
    <location>
        <begin position="554"/>
        <end position="568"/>
    </location>
</feature>
<dbReference type="Gene3D" id="1.10.30.10">
    <property type="entry name" value="High mobility group box domain"/>
    <property type="match status" value="1"/>
</dbReference>
<keyword evidence="2 4" id="KW-0238">DNA-binding</keyword>
<evidence type="ECO:0000256" key="2">
    <source>
        <dbReference type="ARBA" id="ARBA00023125"/>
    </source>
</evidence>
<dbReference type="STRING" id="1664694.A0A0N1HUI7"/>
<dbReference type="Proteomes" id="UP000038010">
    <property type="component" value="Unassembled WGS sequence"/>
</dbReference>
<sequence length="916" mass="98138">MTLSISDQPSQWRRITARHSLLTDATIDPFPYRTSRAASLLDHHIVRDPYKDARTINDDGRRNTVPHLPPAAPHITSHSRSSPPPQQLPASPDARAPPPLVHPDQFDDLDARKRSHQAMASHDHSEGSSSPTSIGHMDGSSSFCLCQPEPKIPRPRNAFILYRQHQQAAVVRANPGLPNPAISKIIGEQWSRLPEDAKNEWKALAEEEKARHAQQYPDYRYQPRRNGRYSSQSSGSGPPSGGKVDEQGNCVKCGGKTMNPPTTPYSSNHYPTTPRGSAVTMPRPGSQAMVSPPQSGRPSYPERHWPPPPPRYHDPRARYPSVAEGAGDGPDMKRRRYDGNGVYIPTREWREPPPYQYSPRATYFRGDAPPNAGQRQSMTGPPPPHAMYAPAGPPPPPPKLQMVRPPHAHKRDPSLTLPPLTTPSASQSSTSGLEAMIMSIPVLNKVKILSQISPHLPAPSLTSPAPEVRGSVVAIEGMDPTTVYSMTNSLAEELERDGKFAVRIFGGPDPYSVWSAMQGRNPLTIAETLNVIGEWHKISEEMRRFITTKFRPGSISGSTASASSARKSVTLDGPADVRSERRGSEVDGKADRIPHGQHPSLPDPTQQRPSVGGRLSYGSTSKATDGEDRPYTRIPAAAIVQQQLPHQQSEHSSSAAPASRPSSEMTPPSPSKFDTNPPPIVSTQQLPPTPGASKSPSSTSISSSPTPIPIALVPHYQLTTVDTAAITLPINDSYSPLAHWQWLATLWRGCIGPDVSIVIKGGSGGHADHMTTTLGNMEEKSAIAEKSTGTAEIDAARSTGPTGTAEETEPIKAGSGASRPSISVPPPPPNSGNSAPGSGSAPHSGGSGSGVVPQSAVVATAAEAIGQGVDVKLIECRAVVVRMGHGGSGAGLEGQAEFWEKAKRRVGFEVGEFLRR</sequence>
<dbReference type="SUPFAM" id="SSF47095">
    <property type="entry name" value="HMG-box"/>
    <property type="match status" value="1"/>
</dbReference>
<feature type="compositionally biased region" description="Low complexity" evidence="5">
    <location>
        <begin position="645"/>
        <end position="664"/>
    </location>
</feature>
<proteinExistence type="predicted"/>
<keyword evidence="1" id="KW-0805">Transcription regulation</keyword>
<dbReference type="GO" id="GO:0005634">
    <property type="term" value="C:nucleus"/>
    <property type="evidence" value="ECO:0007669"/>
    <property type="project" value="UniProtKB-UniRule"/>
</dbReference>
<keyword evidence="8" id="KW-1185">Reference proteome</keyword>
<evidence type="ECO:0000313" key="7">
    <source>
        <dbReference type="EMBL" id="KPI40616.1"/>
    </source>
</evidence>
<feature type="region of interest" description="Disordered" evidence="5">
    <location>
        <begin position="551"/>
        <end position="629"/>
    </location>
</feature>
<dbReference type="PROSITE" id="PS50118">
    <property type="entry name" value="HMG_BOX_2"/>
    <property type="match status" value="1"/>
</dbReference>
<dbReference type="InterPro" id="IPR050140">
    <property type="entry name" value="SRY-related_HMG-box_TF-like"/>
</dbReference>
<comment type="caution">
    <text evidence="7">The sequence shown here is derived from an EMBL/GenBank/DDBJ whole genome shotgun (WGS) entry which is preliminary data.</text>
</comment>
<feature type="compositionally biased region" description="Polar residues" evidence="5">
    <location>
        <begin position="127"/>
        <end position="137"/>
    </location>
</feature>
<feature type="region of interest" description="Disordered" evidence="5">
    <location>
        <begin position="642"/>
        <end position="706"/>
    </location>
</feature>
<feature type="compositionally biased region" description="Polar residues" evidence="5">
    <location>
        <begin position="264"/>
        <end position="275"/>
    </location>
</feature>
<feature type="compositionally biased region" description="Low complexity" evidence="5">
    <location>
        <begin position="691"/>
        <end position="705"/>
    </location>
</feature>
<dbReference type="FunFam" id="1.10.30.10:FF:000041">
    <property type="entry name" value="HMG box family protein"/>
    <property type="match status" value="1"/>
</dbReference>
<dbReference type="SMART" id="SM00398">
    <property type="entry name" value="HMG"/>
    <property type="match status" value="1"/>
</dbReference>
<feature type="region of interest" description="Disordered" evidence="5">
    <location>
        <begin position="208"/>
        <end position="429"/>
    </location>
</feature>
<feature type="DNA-binding region" description="HMG box" evidence="4">
    <location>
        <begin position="152"/>
        <end position="220"/>
    </location>
</feature>
<organism evidence="7 8">
    <name type="scientific">Cyphellophora attinorum</name>
    <dbReference type="NCBI Taxonomy" id="1664694"/>
    <lineage>
        <taxon>Eukaryota</taxon>
        <taxon>Fungi</taxon>
        <taxon>Dikarya</taxon>
        <taxon>Ascomycota</taxon>
        <taxon>Pezizomycotina</taxon>
        <taxon>Eurotiomycetes</taxon>
        <taxon>Chaetothyriomycetidae</taxon>
        <taxon>Chaetothyriales</taxon>
        <taxon>Cyphellophoraceae</taxon>
        <taxon>Cyphellophora</taxon>
    </lineage>
</organism>
<name>A0A0N1HUI7_9EURO</name>
<feature type="compositionally biased region" description="Basic and acidic residues" evidence="5">
    <location>
        <begin position="300"/>
        <end position="317"/>
    </location>
</feature>
<protein>
    <submittedName>
        <fullName evidence="7">Repressor of filamentous growth 1</fullName>
    </submittedName>
</protein>
<dbReference type="InterPro" id="IPR036910">
    <property type="entry name" value="HMG_box_dom_sf"/>
</dbReference>